<feature type="domain" description="N-acetyltransferase" evidence="1">
    <location>
        <begin position="1"/>
        <end position="84"/>
    </location>
</feature>
<name>A0ABT4E1W0_9BACL</name>
<dbReference type="InterPro" id="IPR016181">
    <property type="entry name" value="Acyl_CoA_acyltransferase"/>
</dbReference>
<accession>A0ABT4E1W0</accession>
<dbReference type="CDD" id="cd04301">
    <property type="entry name" value="NAT_SF"/>
    <property type="match status" value="1"/>
</dbReference>
<protein>
    <submittedName>
        <fullName evidence="2">GNAT family N-acetyltransferase</fullName>
    </submittedName>
</protein>
<dbReference type="SUPFAM" id="SSF55729">
    <property type="entry name" value="Acyl-CoA N-acyltransferases (Nat)"/>
    <property type="match status" value="1"/>
</dbReference>
<proteinExistence type="predicted"/>
<dbReference type="Proteomes" id="UP001207626">
    <property type="component" value="Unassembled WGS sequence"/>
</dbReference>
<keyword evidence="3" id="KW-1185">Reference proteome</keyword>
<dbReference type="Gene3D" id="3.40.630.30">
    <property type="match status" value="1"/>
</dbReference>
<dbReference type="PROSITE" id="PS51186">
    <property type="entry name" value="GNAT"/>
    <property type="match status" value="1"/>
</dbReference>
<comment type="caution">
    <text evidence="2">The sequence shown here is derived from an EMBL/GenBank/DDBJ whole genome shotgun (WGS) entry which is preliminary data.</text>
</comment>
<dbReference type="InterPro" id="IPR000182">
    <property type="entry name" value="GNAT_dom"/>
</dbReference>
<evidence type="ECO:0000313" key="2">
    <source>
        <dbReference type="EMBL" id="MCY9522313.1"/>
    </source>
</evidence>
<dbReference type="Pfam" id="PF00583">
    <property type="entry name" value="Acetyltransf_1"/>
    <property type="match status" value="1"/>
</dbReference>
<evidence type="ECO:0000313" key="3">
    <source>
        <dbReference type="Proteomes" id="UP001207626"/>
    </source>
</evidence>
<dbReference type="RefSeq" id="WP_254912143.1">
    <property type="nucleotide sequence ID" value="NZ_JAMDLW010000033.1"/>
</dbReference>
<organism evidence="2 3">
    <name type="scientific">Paenibacillus apiarius</name>
    <dbReference type="NCBI Taxonomy" id="46240"/>
    <lineage>
        <taxon>Bacteria</taxon>
        <taxon>Bacillati</taxon>
        <taxon>Bacillota</taxon>
        <taxon>Bacilli</taxon>
        <taxon>Bacillales</taxon>
        <taxon>Paenibacillaceae</taxon>
        <taxon>Paenibacillus</taxon>
    </lineage>
</organism>
<dbReference type="EMBL" id="JAMDLW010000033">
    <property type="protein sequence ID" value="MCY9522313.1"/>
    <property type="molecule type" value="Genomic_DNA"/>
</dbReference>
<gene>
    <name evidence="2" type="ORF">M5X09_22100</name>
</gene>
<sequence length="84" mass="9549">MANCRLCLQNNYAAIYSIGVIPAYRGRGLASRMLKRALTVLNDKYSILRLYVMEGNDAESIYFNLGFVPGVQEIQNMYIPPKEQ</sequence>
<reference evidence="2 3" key="1">
    <citation type="submission" date="2022-05" db="EMBL/GenBank/DDBJ databases">
        <title>Genome Sequencing of Bee-Associated Microbes.</title>
        <authorList>
            <person name="Dunlap C."/>
        </authorList>
    </citation>
    <scope>NUCLEOTIDE SEQUENCE [LARGE SCALE GENOMIC DNA]</scope>
    <source>
        <strain evidence="2 3">NRRL NRS-1438</strain>
    </source>
</reference>
<evidence type="ECO:0000259" key="1">
    <source>
        <dbReference type="PROSITE" id="PS51186"/>
    </source>
</evidence>